<accession>A0A6C0CU64</accession>
<dbReference type="InterPro" id="IPR023211">
    <property type="entry name" value="DNA_pol_palm_dom_sf"/>
</dbReference>
<dbReference type="SUPFAM" id="SSF55608">
    <property type="entry name" value="Homing endonucleases"/>
    <property type="match status" value="1"/>
</dbReference>
<dbReference type="Gene3D" id="3.30.342.10">
    <property type="entry name" value="DNA Polymerase, chain B, domain 1"/>
    <property type="match status" value="1"/>
</dbReference>
<dbReference type="PANTHER" id="PTHR10322">
    <property type="entry name" value="DNA POLYMERASE CATALYTIC SUBUNIT"/>
    <property type="match status" value="1"/>
</dbReference>
<dbReference type="GO" id="GO:0006297">
    <property type="term" value="P:nucleotide-excision repair, DNA gap filling"/>
    <property type="evidence" value="ECO:0007669"/>
    <property type="project" value="TreeGrafter"/>
</dbReference>
<evidence type="ECO:0000256" key="7">
    <source>
        <dbReference type="ARBA" id="ARBA00022932"/>
    </source>
</evidence>
<dbReference type="Gene3D" id="3.90.1600.10">
    <property type="entry name" value="Palm domain of DNA polymerase"/>
    <property type="match status" value="4"/>
</dbReference>
<name>A0A6C0CU64_9ZZZZ</name>
<keyword evidence="7" id="KW-0239">DNA-directed DNA polymerase</keyword>
<dbReference type="NCBIfam" id="TIGR01443">
    <property type="entry name" value="intein_Cterm"/>
    <property type="match status" value="1"/>
</dbReference>
<evidence type="ECO:0000256" key="6">
    <source>
        <dbReference type="ARBA" id="ARBA00022813"/>
    </source>
</evidence>
<evidence type="ECO:0000256" key="2">
    <source>
        <dbReference type="ARBA" id="ARBA00012417"/>
    </source>
</evidence>
<evidence type="ECO:0000256" key="3">
    <source>
        <dbReference type="ARBA" id="ARBA00015749"/>
    </source>
</evidence>
<dbReference type="EC" id="2.7.7.7" evidence="2"/>
<dbReference type="PROSITE" id="PS50818">
    <property type="entry name" value="INTEIN_C_TER"/>
    <property type="match status" value="1"/>
</dbReference>
<dbReference type="PANTHER" id="PTHR10322:SF23">
    <property type="entry name" value="DNA POLYMERASE DELTA CATALYTIC SUBUNIT"/>
    <property type="match status" value="1"/>
</dbReference>
<dbReference type="InterPro" id="IPR042087">
    <property type="entry name" value="DNA_pol_B_thumb"/>
</dbReference>
<keyword evidence="8" id="KW-0651">Protein splicing</keyword>
<dbReference type="InterPro" id="IPR012337">
    <property type="entry name" value="RNaseH-like_sf"/>
</dbReference>
<evidence type="ECO:0000259" key="11">
    <source>
        <dbReference type="PROSITE" id="PS50819"/>
    </source>
</evidence>
<evidence type="ECO:0000256" key="1">
    <source>
        <dbReference type="ARBA" id="ARBA00005755"/>
    </source>
</evidence>
<comment type="similarity">
    <text evidence="1">Belongs to the DNA polymerase type-B family.</text>
</comment>
<dbReference type="SUPFAM" id="SSF53098">
    <property type="entry name" value="Ribonuclease H-like"/>
    <property type="match status" value="1"/>
</dbReference>
<dbReference type="SMART" id="SM00486">
    <property type="entry name" value="POLBc"/>
    <property type="match status" value="1"/>
</dbReference>
<dbReference type="Gene3D" id="3.10.28.10">
    <property type="entry name" value="Homing endonucleases"/>
    <property type="match status" value="1"/>
</dbReference>
<dbReference type="InterPro" id="IPR003586">
    <property type="entry name" value="Hint_dom_C"/>
</dbReference>
<dbReference type="InterPro" id="IPR036397">
    <property type="entry name" value="RNaseH_sf"/>
</dbReference>
<dbReference type="GO" id="GO:0003677">
    <property type="term" value="F:DNA binding"/>
    <property type="evidence" value="ECO:0007669"/>
    <property type="project" value="UniProtKB-KW"/>
</dbReference>
<dbReference type="InterPro" id="IPR036844">
    <property type="entry name" value="Hint_dom_sf"/>
</dbReference>
<evidence type="ECO:0000256" key="8">
    <source>
        <dbReference type="ARBA" id="ARBA00023000"/>
    </source>
</evidence>
<dbReference type="Gene3D" id="1.10.287.690">
    <property type="entry name" value="Helix hairpin bin"/>
    <property type="match status" value="1"/>
</dbReference>
<evidence type="ECO:0000256" key="4">
    <source>
        <dbReference type="ARBA" id="ARBA00022679"/>
    </source>
</evidence>
<dbReference type="PRINTS" id="PR00106">
    <property type="entry name" value="DNAPOLB"/>
</dbReference>
<dbReference type="Gene3D" id="3.30.420.10">
    <property type="entry name" value="Ribonuclease H-like superfamily/Ribonuclease H"/>
    <property type="match status" value="1"/>
</dbReference>
<dbReference type="InterPro" id="IPR006172">
    <property type="entry name" value="DNA-dir_DNA_pol_B"/>
</dbReference>
<evidence type="ECO:0000256" key="10">
    <source>
        <dbReference type="ARBA" id="ARBA00049244"/>
    </source>
</evidence>
<dbReference type="InterPro" id="IPR050240">
    <property type="entry name" value="DNA_pol_type-B"/>
</dbReference>
<dbReference type="InterPro" id="IPR027434">
    <property type="entry name" value="Homing_endonucl"/>
</dbReference>
<organism evidence="12">
    <name type="scientific">viral metagenome</name>
    <dbReference type="NCBI Taxonomy" id="1070528"/>
    <lineage>
        <taxon>unclassified sequences</taxon>
        <taxon>metagenomes</taxon>
        <taxon>organismal metagenomes</taxon>
    </lineage>
</organism>
<dbReference type="GO" id="GO:0045004">
    <property type="term" value="P:DNA replication proofreading"/>
    <property type="evidence" value="ECO:0007669"/>
    <property type="project" value="TreeGrafter"/>
</dbReference>
<evidence type="ECO:0000256" key="9">
    <source>
        <dbReference type="ARBA" id="ARBA00023125"/>
    </source>
</evidence>
<sequence>MEFPRKDNIRLENTLKPLRFQVYDWFVPEADKSHRKILADARKRGEPIDYPDEASLYEIYMFGCTEEGHSVCVKVEDFIPYFYVRIPNIIVQTTKSFKDFANDFYMYLLNHKYKDPRTDRMRNIIPYKIQSHLVSVESIKKKEFYGFTNNEDFWFLKISVKSLGLYNSLRFFLKSPPIEFLKKFKEPFPLYESNLDPFLRFIHVQNIQPCGWVELPGGSYQLIANGCENDTFSRANFTVSVNYRMVKPYNCTKTAPILIVSFDLECTSSHGDFPVSKKDYRKLAQDLYQIARFEAISIKELKEAILESYIHEVICPNGSILHQLYPLQKINTETIGVKLNSILPDIFAIMKKIHTMDDEDEDDEEEEQPKVALSKMKLEYENDLNRILSKALPKLQGDAIIQIGTTVHRYGSDDIIYRHIHTLKSCDRIEGVHVNCYENEGDMLQAWKGLIQQLDPDILTGYNIFGFDMPYLWDRAQELGLTQFGVGFGRFAERNCQLIEQSLTSSALGENVMYYLDLDGIVCIDMYKVMQRDHKLDSYKLDSVAQIFLGDHKNDLTPNEIFAKYLGTSTDRKVIAEYCIQDCALVNRIFHKLKVLENNIGMGNVCSVPLSYLFMRGQGIKIFSLVANECRKNNFVIPVLSNWRENNEKVDEVGYEGAIVLPPKEGMYLDDYIVTLDFASLYPSSMIERNLSHDCYVNDPKYDGLEGIDYKTITYDIYEGTGDEKTKIGEQTCKFVQLPNGEKGIIPRILIMLLKQRKVTRKKMEYETLITANKTYTGLIKEKEDMYIVQDVEDNTSISVAKDIVLERKATYNPFEQAVLDAMQLAYKVTANSLYGQIGSRTSQIYLKDIAACTTATGRERIMHAKEFVEEEFHAEVIYGDSVTSYTPVYVRTAEGIVDICTIEQLADKYGNSAWIPCMEDGKQTKEACELNVIETWTDKGWTPLKCVIRHILAPHKKIVRVLTHTGVVDVTDDHSLLDSNGNPVTSKEVSIGTTLLHHPYPECKQDNQTFTEAEAEVMGFFFGDGSCGYYDCESGKKASWALNNSNEAILNKYLDLCSKAYPQFSWVIMRTKESSGVDKISPRCDHKYGNLVEFIQMYRSIMYDKYSKIIPQEIFDAPLNVKQAFWRGLYDSDGDKDVYGYIRIDQKSMLSASHIALLAFYLGYKVSINTRDDKQDIFRITLTNKSQRKKPNAIKKMYEIPYEGYVYDLTTENHHFAAGVGQMIVHNTDSIFCRFKVVDEHGNKLKGLEGLAKAIEKGQKASIAINRILPAPQTLEYEKTFYPFIIFSKKRYVGNLYEDDAYKKPKQKSMGIALKRRDYAPIVKKIYGGIINILLNETDLEKSVNFLNTELKRLVNNEYPLEDLIISKTLRSNYKNPTSIAHKVLAERMTDRDPGNKPQVNDRIPFVYIQTAPEIEVKLQGDRIEHPDYIRQNQLVPDYQFYMTNQLIKPICQLFALCVEQLPNYSNPPNHWEQVDEELKTSKVYKDSEKKRQNRIQALRQKEVEMLLFEPFLTKKKLRIKKEPGERTKKKILALIQNNQVTKYAPILTVEVTENKESKQFIGKIHMVHNEQTLCEETYTLIKKNSKNTLTEAYQKVMCEMFKKYTPEYKSIWMEYGLRIKIKTIRFKNSLAKTLADYNEVIKKIDEANKNMDVELLQEAHEMQKNILIAEALSQIHCELI</sequence>
<dbReference type="GO" id="GO:0004519">
    <property type="term" value="F:endonuclease activity"/>
    <property type="evidence" value="ECO:0007669"/>
    <property type="project" value="InterPro"/>
</dbReference>
<feature type="domain" description="DOD-type homing endonuclease" evidence="11">
    <location>
        <begin position="1018"/>
        <end position="1165"/>
    </location>
</feature>
<protein>
    <recommendedName>
        <fullName evidence="3">DNA polymerase</fullName>
        <ecNumber evidence="2">2.7.7.7</ecNumber>
    </recommendedName>
</protein>
<dbReference type="InterPro" id="IPR030934">
    <property type="entry name" value="Intein_C"/>
</dbReference>
<dbReference type="InterPro" id="IPR006134">
    <property type="entry name" value="DNA-dir_DNA_pol_B_multi_dom"/>
</dbReference>
<dbReference type="InterPro" id="IPR004042">
    <property type="entry name" value="Intein_endonuc_central"/>
</dbReference>
<dbReference type="GO" id="GO:0000166">
    <property type="term" value="F:nucleotide binding"/>
    <property type="evidence" value="ECO:0007669"/>
    <property type="project" value="InterPro"/>
</dbReference>
<dbReference type="Pfam" id="PF00136">
    <property type="entry name" value="DNA_pol_B"/>
    <property type="match status" value="3"/>
</dbReference>
<dbReference type="SUPFAM" id="SSF56672">
    <property type="entry name" value="DNA/RNA polymerases"/>
    <property type="match status" value="1"/>
</dbReference>
<dbReference type="Pfam" id="PF03104">
    <property type="entry name" value="DNA_pol_B_exo1"/>
    <property type="match status" value="2"/>
</dbReference>
<dbReference type="Gene3D" id="2.170.16.10">
    <property type="entry name" value="Hedgehog/Intein (Hint) domain"/>
    <property type="match status" value="1"/>
</dbReference>
<dbReference type="InterPro" id="IPR043502">
    <property type="entry name" value="DNA/RNA_pol_sf"/>
</dbReference>
<dbReference type="InterPro" id="IPR006133">
    <property type="entry name" value="DNA-dir_DNA_pol_B_exonuc"/>
</dbReference>
<dbReference type="SMART" id="SM00305">
    <property type="entry name" value="HintC"/>
    <property type="match status" value="1"/>
</dbReference>
<comment type="catalytic activity">
    <reaction evidence="10">
        <text>DNA(n) + a 2'-deoxyribonucleoside 5'-triphosphate = DNA(n+1) + diphosphate</text>
        <dbReference type="Rhea" id="RHEA:22508"/>
        <dbReference type="Rhea" id="RHEA-COMP:17339"/>
        <dbReference type="Rhea" id="RHEA-COMP:17340"/>
        <dbReference type="ChEBI" id="CHEBI:33019"/>
        <dbReference type="ChEBI" id="CHEBI:61560"/>
        <dbReference type="ChEBI" id="CHEBI:173112"/>
        <dbReference type="EC" id="2.7.7.7"/>
    </reaction>
</comment>
<dbReference type="GO" id="GO:0003887">
    <property type="term" value="F:DNA-directed DNA polymerase activity"/>
    <property type="evidence" value="ECO:0007669"/>
    <property type="project" value="UniProtKB-KW"/>
</dbReference>
<dbReference type="GO" id="GO:0006287">
    <property type="term" value="P:base-excision repair, gap-filling"/>
    <property type="evidence" value="ECO:0007669"/>
    <property type="project" value="TreeGrafter"/>
</dbReference>
<dbReference type="EMBL" id="MN739479">
    <property type="protein sequence ID" value="QHT07035.1"/>
    <property type="molecule type" value="Genomic_DNA"/>
</dbReference>
<keyword evidence="6" id="KW-0068">Autocatalytic cleavage</keyword>
<proteinExistence type="inferred from homology"/>
<evidence type="ECO:0000256" key="5">
    <source>
        <dbReference type="ARBA" id="ARBA00022695"/>
    </source>
</evidence>
<evidence type="ECO:0000313" key="12">
    <source>
        <dbReference type="EMBL" id="QHT07035.1"/>
    </source>
</evidence>
<dbReference type="GO" id="GO:0008296">
    <property type="term" value="F:3'-5'-DNA exonuclease activity"/>
    <property type="evidence" value="ECO:0007669"/>
    <property type="project" value="TreeGrafter"/>
</dbReference>
<keyword evidence="9" id="KW-0238">DNA-binding</keyword>
<dbReference type="Gene3D" id="1.10.132.60">
    <property type="entry name" value="DNA polymerase family B, C-terminal domain"/>
    <property type="match status" value="1"/>
</dbReference>
<keyword evidence="4" id="KW-0808">Transferase</keyword>
<dbReference type="GO" id="GO:0043625">
    <property type="term" value="C:delta DNA polymerase complex"/>
    <property type="evidence" value="ECO:0007669"/>
    <property type="project" value="TreeGrafter"/>
</dbReference>
<reference evidence="12" key="1">
    <citation type="journal article" date="2020" name="Nature">
        <title>Giant virus diversity and host interactions through global metagenomics.</title>
        <authorList>
            <person name="Schulz F."/>
            <person name="Roux S."/>
            <person name="Paez-Espino D."/>
            <person name="Jungbluth S."/>
            <person name="Walsh D.A."/>
            <person name="Denef V.J."/>
            <person name="McMahon K.D."/>
            <person name="Konstantinidis K.T."/>
            <person name="Eloe-Fadrosh E.A."/>
            <person name="Kyrpides N.C."/>
            <person name="Woyke T."/>
        </authorList>
    </citation>
    <scope>NUCLEOTIDE SEQUENCE</scope>
    <source>
        <strain evidence="12">GVMAG-M-3300021962-46</strain>
    </source>
</reference>
<dbReference type="PROSITE" id="PS50819">
    <property type="entry name" value="INTEIN_ENDONUCLEASE"/>
    <property type="match status" value="1"/>
</dbReference>
<dbReference type="SUPFAM" id="SSF51294">
    <property type="entry name" value="Hedgehog/intein (Hint) domain"/>
    <property type="match status" value="1"/>
</dbReference>
<keyword evidence="5" id="KW-0548">Nucleotidyltransferase</keyword>